<comment type="caution">
    <text evidence="1">The sequence shown here is derived from an EMBL/GenBank/DDBJ whole genome shotgun (WGS) entry which is preliminary data.</text>
</comment>
<name>A0AAW2Q6R0_9LAMI</name>
<keyword evidence="1" id="KW-0418">Kinase</keyword>
<reference evidence="1" key="1">
    <citation type="submission" date="2020-06" db="EMBL/GenBank/DDBJ databases">
        <authorList>
            <person name="Li T."/>
            <person name="Hu X."/>
            <person name="Zhang T."/>
            <person name="Song X."/>
            <person name="Zhang H."/>
            <person name="Dai N."/>
            <person name="Sheng W."/>
            <person name="Hou X."/>
            <person name="Wei L."/>
        </authorList>
    </citation>
    <scope>NUCLEOTIDE SEQUENCE</scope>
    <source>
        <strain evidence="1">KEN8</strain>
        <tissue evidence="1">Leaf</tissue>
    </source>
</reference>
<reference evidence="1" key="2">
    <citation type="journal article" date="2024" name="Plant">
        <title>Genomic evolution and insights into agronomic trait innovations of Sesamum species.</title>
        <authorList>
            <person name="Miao H."/>
            <person name="Wang L."/>
            <person name="Qu L."/>
            <person name="Liu H."/>
            <person name="Sun Y."/>
            <person name="Le M."/>
            <person name="Wang Q."/>
            <person name="Wei S."/>
            <person name="Zheng Y."/>
            <person name="Lin W."/>
            <person name="Duan Y."/>
            <person name="Cao H."/>
            <person name="Xiong S."/>
            <person name="Wang X."/>
            <person name="Wei L."/>
            <person name="Li C."/>
            <person name="Ma Q."/>
            <person name="Ju M."/>
            <person name="Zhao R."/>
            <person name="Li G."/>
            <person name="Mu C."/>
            <person name="Tian Q."/>
            <person name="Mei H."/>
            <person name="Zhang T."/>
            <person name="Gao T."/>
            <person name="Zhang H."/>
        </authorList>
    </citation>
    <scope>NUCLEOTIDE SEQUENCE</scope>
    <source>
        <strain evidence="1">KEN8</strain>
    </source>
</reference>
<proteinExistence type="predicted"/>
<organism evidence="1">
    <name type="scientific">Sesamum calycinum</name>
    <dbReference type="NCBI Taxonomy" id="2727403"/>
    <lineage>
        <taxon>Eukaryota</taxon>
        <taxon>Viridiplantae</taxon>
        <taxon>Streptophyta</taxon>
        <taxon>Embryophyta</taxon>
        <taxon>Tracheophyta</taxon>
        <taxon>Spermatophyta</taxon>
        <taxon>Magnoliopsida</taxon>
        <taxon>eudicotyledons</taxon>
        <taxon>Gunneridae</taxon>
        <taxon>Pentapetalae</taxon>
        <taxon>asterids</taxon>
        <taxon>lamiids</taxon>
        <taxon>Lamiales</taxon>
        <taxon>Pedaliaceae</taxon>
        <taxon>Sesamum</taxon>
    </lineage>
</organism>
<dbReference type="PANTHER" id="PTHR18901">
    <property type="entry name" value="2-DEOXYGLUCOSE-6-PHOSPHATE PHOSPHATASE 2"/>
    <property type="match status" value="1"/>
</dbReference>
<evidence type="ECO:0000313" key="1">
    <source>
        <dbReference type="EMBL" id="KAL0363315.1"/>
    </source>
</evidence>
<dbReference type="EMBL" id="JACGWM010000007">
    <property type="protein sequence ID" value="KAL0363315.1"/>
    <property type="molecule type" value="Genomic_DNA"/>
</dbReference>
<dbReference type="GO" id="GO:0006114">
    <property type="term" value="P:glycerol biosynthetic process"/>
    <property type="evidence" value="ECO:0007669"/>
    <property type="project" value="TreeGrafter"/>
</dbReference>
<accession>A0AAW2Q6R0</accession>
<keyword evidence="1" id="KW-0808">Transferase</keyword>
<dbReference type="InterPro" id="IPR036412">
    <property type="entry name" value="HAD-like_sf"/>
</dbReference>
<sequence>MSMAKPFRKLVSCVILDLDGTLLNTDGIVSDVLSVFLVKYGKQWDGKAAQKIVGRTPYEAAAVIVEDYGLPFLQMNF</sequence>
<dbReference type="PANTHER" id="PTHR18901:SF44">
    <property type="entry name" value="OS01G0757900 PROTEIN"/>
    <property type="match status" value="1"/>
</dbReference>
<dbReference type="GO" id="GO:0043136">
    <property type="term" value="F:sn-glycerol 3-phosphatase activity"/>
    <property type="evidence" value="ECO:0007669"/>
    <property type="project" value="TreeGrafter"/>
</dbReference>
<dbReference type="AlphaFoldDB" id="A0AAW2Q6R0"/>
<gene>
    <name evidence="1" type="ORF">Scaly_1286700</name>
</gene>
<dbReference type="InterPro" id="IPR023198">
    <property type="entry name" value="PGP-like_dom2"/>
</dbReference>
<protein>
    <submittedName>
        <fullName evidence="1">Bifunctional riboflavin kinase/FMN phosphatase</fullName>
    </submittedName>
</protein>
<dbReference type="GO" id="GO:0016301">
    <property type="term" value="F:kinase activity"/>
    <property type="evidence" value="ECO:0007669"/>
    <property type="project" value="UniProtKB-KW"/>
</dbReference>
<dbReference type="SUPFAM" id="SSF56784">
    <property type="entry name" value="HAD-like"/>
    <property type="match status" value="1"/>
</dbReference>
<dbReference type="Gene3D" id="1.10.150.240">
    <property type="entry name" value="Putative phosphatase, domain 2"/>
    <property type="match status" value="1"/>
</dbReference>